<dbReference type="Pfam" id="PF12937">
    <property type="entry name" value="F-box-like"/>
    <property type="match status" value="1"/>
</dbReference>
<dbReference type="InterPro" id="IPR001810">
    <property type="entry name" value="F-box_dom"/>
</dbReference>
<dbReference type="CDD" id="cd22164">
    <property type="entry name" value="F-box_AtSKIP19-like"/>
    <property type="match status" value="1"/>
</dbReference>
<reference evidence="2" key="2">
    <citation type="submission" date="2020-08" db="EMBL/GenBank/DDBJ databases">
        <title>Plant Genome Project.</title>
        <authorList>
            <person name="Zhang R.-G."/>
        </authorList>
    </citation>
    <scope>NUCLEOTIDE SEQUENCE</scope>
    <source>
        <strain evidence="2">Huo1</strain>
        <tissue evidence="2">Leaf</tissue>
    </source>
</reference>
<proteinExistence type="predicted"/>
<feature type="domain" description="F-box" evidence="1">
    <location>
        <begin position="80"/>
        <end position="127"/>
    </location>
</feature>
<dbReference type="PANTHER" id="PTHR38926">
    <property type="entry name" value="F-BOX DOMAIN CONTAINING PROTEIN, EXPRESSED"/>
    <property type="match status" value="1"/>
</dbReference>
<dbReference type="InterPro" id="IPR036047">
    <property type="entry name" value="F-box-like_dom_sf"/>
</dbReference>
<dbReference type="Gene3D" id="3.80.10.10">
    <property type="entry name" value="Ribonuclease Inhibitor"/>
    <property type="match status" value="1"/>
</dbReference>
<comment type="caution">
    <text evidence="2">The sequence shown here is derived from an EMBL/GenBank/DDBJ whole genome shotgun (WGS) entry which is preliminary data.</text>
</comment>
<dbReference type="PANTHER" id="PTHR38926:SF2">
    <property type="entry name" value="F-BOX_LRR-REPEAT PROTEIN 21-RELATED"/>
    <property type="match status" value="1"/>
</dbReference>
<dbReference type="AlphaFoldDB" id="A0A8X8ZU48"/>
<accession>A0A8X8ZU48</accession>
<reference evidence="2" key="1">
    <citation type="submission" date="2018-01" db="EMBL/GenBank/DDBJ databases">
        <authorList>
            <person name="Mao J.F."/>
        </authorList>
    </citation>
    <scope>NUCLEOTIDE SEQUENCE</scope>
    <source>
        <strain evidence="2">Huo1</strain>
        <tissue evidence="2">Leaf</tissue>
    </source>
</reference>
<evidence type="ECO:0000313" key="2">
    <source>
        <dbReference type="EMBL" id="KAG6416711.1"/>
    </source>
</evidence>
<dbReference type="InterPro" id="IPR032675">
    <property type="entry name" value="LRR_dom_sf"/>
</dbReference>
<name>A0A8X8ZU48_SALSN</name>
<dbReference type="EMBL" id="PNBA02000008">
    <property type="protein sequence ID" value="KAG6416711.1"/>
    <property type="molecule type" value="Genomic_DNA"/>
</dbReference>
<keyword evidence="3" id="KW-1185">Reference proteome</keyword>
<protein>
    <recommendedName>
        <fullName evidence="1">F-box domain-containing protein</fullName>
    </recommendedName>
</protein>
<dbReference type="PROSITE" id="PS50181">
    <property type="entry name" value="FBOX"/>
    <property type="match status" value="1"/>
</dbReference>
<sequence>MFRNPCSANPPRFGSFQGPPICTINDYFDFYATPHDDRLRLLRLCNNSFASMWLQSMSMSMWRTNVLISMPMVASPSAPPPSWIDLPGDVTASILQRLGVEGMLTNAQKVCTTWWKVCKDPALWRVIDFSNPRQGIFNDEYNVMCRHAVDRSQGQLVDLTIQYFGDDALLDYIVRRDGTIRGYFRNLYALAISRSMPNLEHLQIFAHWIGDEGLEAILNG</sequence>
<evidence type="ECO:0000313" key="3">
    <source>
        <dbReference type="Proteomes" id="UP000298416"/>
    </source>
</evidence>
<gene>
    <name evidence="2" type="ORF">SASPL_124147</name>
</gene>
<dbReference type="SUPFAM" id="SSF81383">
    <property type="entry name" value="F-box domain"/>
    <property type="match status" value="1"/>
</dbReference>
<evidence type="ECO:0000259" key="1">
    <source>
        <dbReference type="PROSITE" id="PS50181"/>
    </source>
</evidence>
<dbReference type="Proteomes" id="UP000298416">
    <property type="component" value="Unassembled WGS sequence"/>
</dbReference>
<organism evidence="2">
    <name type="scientific">Salvia splendens</name>
    <name type="common">Scarlet sage</name>
    <dbReference type="NCBI Taxonomy" id="180675"/>
    <lineage>
        <taxon>Eukaryota</taxon>
        <taxon>Viridiplantae</taxon>
        <taxon>Streptophyta</taxon>
        <taxon>Embryophyta</taxon>
        <taxon>Tracheophyta</taxon>
        <taxon>Spermatophyta</taxon>
        <taxon>Magnoliopsida</taxon>
        <taxon>eudicotyledons</taxon>
        <taxon>Gunneridae</taxon>
        <taxon>Pentapetalae</taxon>
        <taxon>asterids</taxon>
        <taxon>lamiids</taxon>
        <taxon>Lamiales</taxon>
        <taxon>Lamiaceae</taxon>
        <taxon>Nepetoideae</taxon>
        <taxon>Mentheae</taxon>
        <taxon>Salviinae</taxon>
        <taxon>Salvia</taxon>
        <taxon>Salvia subgen. Calosphace</taxon>
        <taxon>core Calosphace</taxon>
    </lineage>
</organism>